<evidence type="ECO:0000256" key="2">
    <source>
        <dbReference type="ARBA" id="ARBA00006840"/>
    </source>
</evidence>
<dbReference type="InterPro" id="IPR000301">
    <property type="entry name" value="Tetraspanin_animals"/>
</dbReference>
<dbReference type="SUPFAM" id="SSF48652">
    <property type="entry name" value="Tetraspanin"/>
    <property type="match status" value="1"/>
</dbReference>
<evidence type="ECO:0000313" key="8">
    <source>
        <dbReference type="Proteomes" id="UP000274131"/>
    </source>
</evidence>
<dbReference type="PANTHER" id="PTHR19282">
    <property type="entry name" value="TETRASPANIN"/>
    <property type="match status" value="1"/>
</dbReference>
<dbReference type="OrthoDB" id="438211at2759"/>
<evidence type="ECO:0000256" key="4">
    <source>
        <dbReference type="ARBA" id="ARBA00022989"/>
    </source>
</evidence>
<dbReference type="InterPro" id="IPR018499">
    <property type="entry name" value="Tetraspanin/Peripherin"/>
</dbReference>
<feature type="transmembrane region" description="Helical" evidence="6">
    <location>
        <begin position="228"/>
        <end position="253"/>
    </location>
</feature>
<reference evidence="7 8" key="2">
    <citation type="submission" date="2018-10" db="EMBL/GenBank/DDBJ databases">
        <authorList>
            <consortium name="Pathogen Informatics"/>
        </authorList>
    </citation>
    <scope>NUCLEOTIDE SEQUENCE [LARGE SCALE GENOMIC DNA]</scope>
</reference>
<feature type="transmembrane region" description="Helical" evidence="6">
    <location>
        <begin position="61"/>
        <end position="84"/>
    </location>
</feature>
<dbReference type="STRING" id="51028.A0A0N4VAH7"/>
<keyword evidence="3 6" id="KW-0812">Transmembrane</keyword>
<feature type="transmembrane region" description="Helical" evidence="6">
    <location>
        <begin position="20"/>
        <end position="41"/>
    </location>
</feature>
<dbReference type="PANTHER" id="PTHR19282:SF452">
    <property type="entry name" value="LD03691P"/>
    <property type="match status" value="1"/>
</dbReference>
<organism evidence="9">
    <name type="scientific">Enterobius vermicularis</name>
    <name type="common">Human pinworm</name>
    <dbReference type="NCBI Taxonomy" id="51028"/>
    <lineage>
        <taxon>Eukaryota</taxon>
        <taxon>Metazoa</taxon>
        <taxon>Ecdysozoa</taxon>
        <taxon>Nematoda</taxon>
        <taxon>Chromadorea</taxon>
        <taxon>Rhabditida</taxon>
        <taxon>Spirurina</taxon>
        <taxon>Oxyuridomorpha</taxon>
        <taxon>Oxyuroidea</taxon>
        <taxon>Oxyuridae</taxon>
        <taxon>Enterobius</taxon>
    </lineage>
</organism>
<dbReference type="InterPro" id="IPR008952">
    <property type="entry name" value="Tetraspanin_EC2_sf"/>
</dbReference>
<dbReference type="EMBL" id="UXUI01008731">
    <property type="protein sequence ID" value="VDD92240.1"/>
    <property type="molecule type" value="Genomic_DNA"/>
</dbReference>
<gene>
    <name evidence="7" type="ORF">EVEC_LOCUS6991</name>
</gene>
<dbReference type="Pfam" id="PF00335">
    <property type="entry name" value="Tetraspanin"/>
    <property type="match status" value="1"/>
</dbReference>
<dbReference type="Proteomes" id="UP000274131">
    <property type="component" value="Unassembled WGS sequence"/>
</dbReference>
<dbReference type="Gene3D" id="1.10.1450.10">
    <property type="entry name" value="Tetraspanin"/>
    <property type="match status" value="1"/>
</dbReference>
<sequence>MAAFGRWSAYGGFGKTIRLLYFSTQLFSILLSIATCGYGVWLVRNRAQYAELLSPSLYVDVARIMIVISIFAIINAAISIWAIVKELRCMIYSYVTSSFVIFVMLFIGGIMGFVFRQQLMHQIPLNLKMLTSLRELYGTREMDGITNAWDELQTNFKCCGVDGTDDYRVWKTSKWHMRQREPKKMFPISCCATEDINSCLAVDMQNPNKTLIYTGTCFVPLRTDLLAVMYSAAWLAIGSSIVLLIPAICAGIYGKLIKK</sequence>
<evidence type="ECO:0000313" key="7">
    <source>
        <dbReference type="EMBL" id="VDD92240.1"/>
    </source>
</evidence>
<name>A0A0N4VAH7_ENTVE</name>
<dbReference type="CDD" id="cd03156">
    <property type="entry name" value="uroplakin_I_like_LEL"/>
    <property type="match status" value="1"/>
</dbReference>
<reference evidence="9" key="1">
    <citation type="submission" date="2017-02" db="UniProtKB">
        <authorList>
            <consortium name="WormBaseParasite"/>
        </authorList>
    </citation>
    <scope>IDENTIFICATION</scope>
</reference>
<evidence type="ECO:0000256" key="6">
    <source>
        <dbReference type="RuleBase" id="RU361218"/>
    </source>
</evidence>
<proteinExistence type="inferred from homology"/>
<comment type="subcellular location">
    <subcellularLocation>
        <location evidence="1 6">Membrane</location>
        <topology evidence="1 6">Multi-pass membrane protein</topology>
    </subcellularLocation>
</comment>
<evidence type="ECO:0000256" key="5">
    <source>
        <dbReference type="ARBA" id="ARBA00023136"/>
    </source>
</evidence>
<keyword evidence="5 6" id="KW-0472">Membrane</keyword>
<comment type="similarity">
    <text evidence="2 6">Belongs to the tetraspanin (TM4SF) family.</text>
</comment>
<dbReference type="PIRSF" id="PIRSF002419">
    <property type="entry name" value="Tetraspanin"/>
    <property type="match status" value="1"/>
</dbReference>
<accession>A0A0N4VAH7</accession>
<keyword evidence="8" id="KW-1185">Reference proteome</keyword>
<dbReference type="GO" id="GO:0016020">
    <property type="term" value="C:membrane"/>
    <property type="evidence" value="ECO:0007669"/>
    <property type="project" value="UniProtKB-SubCell"/>
</dbReference>
<keyword evidence="4 6" id="KW-1133">Transmembrane helix</keyword>
<dbReference type="AlphaFoldDB" id="A0A0N4VAH7"/>
<protein>
    <recommendedName>
        <fullName evidence="6">Tetraspanin</fullName>
    </recommendedName>
</protein>
<evidence type="ECO:0000313" key="9">
    <source>
        <dbReference type="WBParaSite" id="EVEC_0000747001-mRNA-1"/>
    </source>
</evidence>
<evidence type="ECO:0000256" key="3">
    <source>
        <dbReference type="ARBA" id="ARBA00022692"/>
    </source>
</evidence>
<evidence type="ECO:0000256" key="1">
    <source>
        <dbReference type="ARBA" id="ARBA00004141"/>
    </source>
</evidence>
<feature type="transmembrane region" description="Helical" evidence="6">
    <location>
        <begin position="91"/>
        <end position="115"/>
    </location>
</feature>
<dbReference type="WBParaSite" id="EVEC_0000747001-mRNA-1">
    <property type="protein sequence ID" value="EVEC_0000747001-mRNA-1"/>
    <property type="gene ID" value="EVEC_0000747001"/>
</dbReference>